<proteinExistence type="predicted"/>
<name>A0A418MAT2_9BACT</name>
<feature type="domain" description="DUF4435" evidence="1">
    <location>
        <begin position="297"/>
        <end position="506"/>
    </location>
</feature>
<dbReference type="OrthoDB" id="9815944at2"/>
<accession>A0A418MAT2</accession>
<comment type="caution">
    <text evidence="2">The sequence shown here is derived from an EMBL/GenBank/DDBJ whole genome shotgun (WGS) entry which is preliminary data.</text>
</comment>
<keyword evidence="3" id="KW-1185">Reference proteome</keyword>
<dbReference type="AlphaFoldDB" id="A0A418MAT2"/>
<dbReference type="InterPro" id="IPR029492">
    <property type="entry name" value="DUF4435"/>
</dbReference>
<dbReference type="InterPro" id="IPR051396">
    <property type="entry name" value="Bact_Antivir_Def_Nuclease"/>
</dbReference>
<dbReference type="RefSeq" id="WP_119667697.1">
    <property type="nucleotide sequence ID" value="NZ_QXED01000003.1"/>
</dbReference>
<gene>
    <name evidence="2" type="ORF">DYU11_10820</name>
</gene>
<sequence>MRRTINIPFSNNSYGQSTALTLPEITNSIVILGANGSGKTRFGSYIEENNRDTHRITAQKSLMMPDVVNTTSLIVAEYSFLYGYYDPNQTSDWLQTTGKRSHRYQNNPNTYLTNDFYPLMTLLFSDEFETSIEFKENSKNGTPPNIDTKLDKVISIWQELLPHRKLRKRSGAIEVASVNSFSNTIYNGSQMSDGERVIFYLIAEAVCIKQESILIIDEPELHIHKSIMKNLFDKIEKTRPDVLFVYLTHDIDFAVSRVGAYKLWLKSFHGVNFWEYQQIQQDSNIPEEIYLEILGSRKPVLFVEGQRTSIDYLLYSVLFPNYTVTPVGGCEEVIDATKTFNGLNYFHHLVAKGIVDRDRRTDDEIRRLQDRKVEVLQLAEIENLFLIEEVVKAVANHMHKDAEAVFQHVKSKVLAAFSQDLEAQVIERTIHRVKKTINQATNNRVDDWTSLESVLSDAFKIDTYRSIYADVKLELENLSTQGSYLEILRVANIKRLLERSEFAAQCGLINNGDMIRDFIISILKSQSPSSQVIRQFMKSYVSGNW</sequence>
<evidence type="ECO:0000313" key="3">
    <source>
        <dbReference type="Proteomes" id="UP000283523"/>
    </source>
</evidence>
<dbReference type="InterPro" id="IPR027417">
    <property type="entry name" value="P-loop_NTPase"/>
</dbReference>
<dbReference type="PANTHER" id="PTHR43581:SF2">
    <property type="entry name" value="EXCINUCLEASE ATPASE SUBUNIT"/>
    <property type="match status" value="1"/>
</dbReference>
<dbReference type="Gene3D" id="3.40.50.300">
    <property type="entry name" value="P-loop containing nucleotide triphosphate hydrolases"/>
    <property type="match status" value="1"/>
</dbReference>
<dbReference type="PANTHER" id="PTHR43581">
    <property type="entry name" value="ATP/GTP PHOSPHATASE"/>
    <property type="match status" value="1"/>
</dbReference>
<evidence type="ECO:0000313" key="2">
    <source>
        <dbReference type="EMBL" id="RIV23481.1"/>
    </source>
</evidence>
<dbReference type="Proteomes" id="UP000283523">
    <property type="component" value="Unassembled WGS sequence"/>
</dbReference>
<dbReference type="Pfam" id="PF14491">
    <property type="entry name" value="DUF4435"/>
    <property type="match status" value="1"/>
</dbReference>
<evidence type="ECO:0000259" key="1">
    <source>
        <dbReference type="Pfam" id="PF14491"/>
    </source>
</evidence>
<dbReference type="SUPFAM" id="SSF52540">
    <property type="entry name" value="P-loop containing nucleoside triphosphate hydrolases"/>
    <property type="match status" value="1"/>
</dbReference>
<protein>
    <submittedName>
        <fullName evidence="2">DUF4435 domain-containing protein</fullName>
    </submittedName>
</protein>
<reference evidence="2 3" key="1">
    <citation type="submission" date="2018-08" db="EMBL/GenBank/DDBJ databases">
        <title>Fibrisoma montanum sp. nov., isolated from Danxia mountain soil.</title>
        <authorList>
            <person name="Huang Y."/>
        </authorList>
    </citation>
    <scope>NUCLEOTIDE SEQUENCE [LARGE SCALE GENOMIC DNA]</scope>
    <source>
        <strain evidence="2 3">HYT19</strain>
    </source>
</reference>
<dbReference type="EMBL" id="QXED01000003">
    <property type="protein sequence ID" value="RIV23481.1"/>
    <property type="molecule type" value="Genomic_DNA"/>
</dbReference>
<organism evidence="2 3">
    <name type="scientific">Fibrisoma montanum</name>
    <dbReference type="NCBI Taxonomy" id="2305895"/>
    <lineage>
        <taxon>Bacteria</taxon>
        <taxon>Pseudomonadati</taxon>
        <taxon>Bacteroidota</taxon>
        <taxon>Cytophagia</taxon>
        <taxon>Cytophagales</taxon>
        <taxon>Spirosomataceae</taxon>
        <taxon>Fibrisoma</taxon>
    </lineage>
</organism>